<keyword evidence="1" id="KW-0812">Transmembrane</keyword>
<evidence type="ECO:0000256" key="1">
    <source>
        <dbReference type="SAM" id="Phobius"/>
    </source>
</evidence>
<comment type="caution">
    <text evidence="2">The sequence shown here is derived from an EMBL/GenBank/DDBJ whole genome shotgun (WGS) entry which is preliminary data.</text>
</comment>
<keyword evidence="1" id="KW-0472">Membrane</keyword>
<name>A0A9N8ZDH4_9GLOM</name>
<organism evidence="2 3">
    <name type="scientific">Dentiscutata erythropus</name>
    <dbReference type="NCBI Taxonomy" id="1348616"/>
    <lineage>
        <taxon>Eukaryota</taxon>
        <taxon>Fungi</taxon>
        <taxon>Fungi incertae sedis</taxon>
        <taxon>Mucoromycota</taxon>
        <taxon>Glomeromycotina</taxon>
        <taxon>Glomeromycetes</taxon>
        <taxon>Diversisporales</taxon>
        <taxon>Gigasporaceae</taxon>
        <taxon>Dentiscutata</taxon>
    </lineage>
</organism>
<dbReference type="Proteomes" id="UP000789405">
    <property type="component" value="Unassembled WGS sequence"/>
</dbReference>
<proteinExistence type="predicted"/>
<gene>
    <name evidence="2" type="ORF">DERYTH_LOCUS2368</name>
</gene>
<sequence length="138" mass="16041">MITCSDEDGNMSSSFSNFKLSLKSLIFLPLSTFVSFIESTKISSSILMDAGDIMEHEMKSNEQNQAVRQKEDALKKRHAEKLDIPRKKWNKMVEKAHINNISLVYIFVAVLAVLLAWMKFLKWTEKWEGFKFWEGIFV</sequence>
<keyword evidence="3" id="KW-1185">Reference proteome</keyword>
<keyword evidence="1" id="KW-1133">Transmembrane helix</keyword>
<dbReference type="AlphaFoldDB" id="A0A9N8ZDH4"/>
<feature type="transmembrane region" description="Helical" evidence="1">
    <location>
        <begin position="96"/>
        <end position="118"/>
    </location>
</feature>
<reference evidence="2" key="1">
    <citation type="submission" date="2021-06" db="EMBL/GenBank/DDBJ databases">
        <authorList>
            <person name="Kallberg Y."/>
            <person name="Tangrot J."/>
            <person name="Rosling A."/>
        </authorList>
    </citation>
    <scope>NUCLEOTIDE SEQUENCE</scope>
    <source>
        <strain evidence="2">MA453B</strain>
    </source>
</reference>
<evidence type="ECO:0000313" key="3">
    <source>
        <dbReference type="Proteomes" id="UP000789405"/>
    </source>
</evidence>
<dbReference type="OrthoDB" id="2438148at2759"/>
<evidence type="ECO:0000313" key="2">
    <source>
        <dbReference type="EMBL" id="CAG8490063.1"/>
    </source>
</evidence>
<accession>A0A9N8ZDH4</accession>
<dbReference type="EMBL" id="CAJVPY010000742">
    <property type="protein sequence ID" value="CAG8490063.1"/>
    <property type="molecule type" value="Genomic_DNA"/>
</dbReference>
<protein>
    <submittedName>
        <fullName evidence="2">705_t:CDS:1</fullName>
    </submittedName>
</protein>